<keyword evidence="1" id="KW-0812">Transmembrane</keyword>
<dbReference type="EMBL" id="BORP01000008">
    <property type="protein sequence ID" value="GIO28668.1"/>
    <property type="molecule type" value="Genomic_DNA"/>
</dbReference>
<sequence length="134" mass="14952">MKNQKLQVWIWPLIIVGMILGVIMGVYFFNDSTNNLSLAISIPFGAVLGFIIFYLLSKRNKRKSGNTPSFDERNTLMMQQFLVIAQNVIMLAVGTALVISYAKGITSINIEVLIVCWMILFILIGLGALVAKRL</sequence>
<evidence type="ECO:0000256" key="1">
    <source>
        <dbReference type="SAM" id="Phobius"/>
    </source>
</evidence>
<comment type="caution">
    <text evidence="2">The sequence shown here is derived from an EMBL/GenBank/DDBJ whole genome shotgun (WGS) entry which is preliminary data.</text>
</comment>
<dbReference type="AlphaFoldDB" id="A0A919XDU3"/>
<reference evidence="2" key="1">
    <citation type="submission" date="2021-03" db="EMBL/GenBank/DDBJ databases">
        <title>Antimicrobial resistance genes in bacteria isolated from Japanese honey, and their potential for conferring macrolide and lincosamide resistance in the American foulbrood pathogen Paenibacillus larvae.</title>
        <authorList>
            <person name="Okamoto M."/>
            <person name="Kumagai M."/>
            <person name="Kanamori H."/>
            <person name="Takamatsu D."/>
        </authorList>
    </citation>
    <scope>NUCLEOTIDE SEQUENCE</scope>
    <source>
        <strain evidence="2">J43TS3</strain>
    </source>
</reference>
<evidence type="ECO:0000313" key="2">
    <source>
        <dbReference type="EMBL" id="GIO28668.1"/>
    </source>
</evidence>
<proteinExistence type="predicted"/>
<accession>A0A919XDU3</accession>
<dbReference type="Proteomes" id="UP000676917">
    <property type="component" value="Unassembled WGS sequence"/>
</dbReference>
<keyword evidence="3" id="KW-1185">Reference proteome</keyword>
<feature type="transmembrane region" description="Helical" evidence="1">
    <location>
        <begin position="108"/>
        <end position="131"/>
    </location>
</feature>
<protein>
    <submittedName>
        <fullName evidence="2">Uncharacterized protein</fullName>
    </submittedName>
</protein>
<gene>
    <name evidence="2" type="ORF">J43TS3_32790</name>
</gene>
<keyword evidence="1" id="KW-0472">Membrane</keyword>
<keyword evidence="1" id="KW-1133">Transmembrane helix</keyword>
<evidence type="ECO:0000313" key="3">
    <source>
        <dbReference type="Proteomes" id="UP000676917"/>
    </source>
</evidence>
<organism evidence="2 3">
    <name type="scientific">Ornithinibacillus bavariensis</name>
    <dbReference type="NCBI Taxonomy" id="545502"/>
    <lineage>
        <taxon>Bacteria</taxon>
        <taxon>Bacillati</taxon>
        <taxon>Bacillota</taxon>
        <taxon>Bacilli</taxon>
        <taxon>Bacillales</taxon>
        <taxon>Bacillaceae</taxon>
        <taxon>Ornithinibacillus</taxon>
    </lineage>
</organism>
<feature type="transmembrane region" description="Helical" evidence="1">
    <location>
        <begin position="81"/>
        <end position="102"/>
    </location>
</feature>
<dbReference type="RefSeq" id="WP_212922124.1">
    <property type="nucleotide sequence ID" value="NZ_BORP01000008.1"/>
</dbReference>
<feature type="transmembrane region" description="Helical" evidence="1">
    <location>
        <begin position="36"/>
        <end position="56"/>
    </location>
</feature>
<feature type="transmembrane region" description="Helical" evidence="1">
    <location>
        <begin position="9"/>
        <end position="30"/>
    </location>
</feature>
<name>A0A919XDU3_9BACI</name>